<dbReference type="EMBL" id="VULX01000028">
    <property type="protein sequence ID" value="MSR92356.1"/>
    <property type="molecule type" value="Genomic_DNA"/>
</dbReference>
<organism evidence="2 3">
    <name type="scientific">Inconstantimicrobium porci</name>
    <dbReference type="NCBI Taxonomy" id="2652291"/>
    <lineage>
        <taxon>Bacteria</taxon>
        <taxon>Bacillati</taxon>
        <taxon>Bacillota</taxon>
        <taxon>Clostridia</taxon>
        <taxon>Eubacteriales</taxon>
        <taxon>Clostridiaceae</taxon>
        <taxon>Inconstantimicrobium</taxon>
    </lineage>
</organism>
<evidence type="ECO:0000313" key="2">
    <source>
        <dbReference type="EMBL" id="MSR92356.1"/>
    </source>
</evidence>
<dbReference type="Gene3D" id="1.10.287.950">
    <property type="entry name" value="Methyl-accepting chemotaxis protein"/>
    <property type="match status" value="1"/>
</dbReference>
<protein>
    <submittedName>
        <fullName evidence="2">Methyl-accepting chemotaxis protein</fullName>
    </submittedName>
</protein>
<name>A0A7X2T229_9CLOT</name>
<proteinExistence type="predicted"/>
<accession>A0A7X2T229</accession>
<gene>
    <name evidence="2" type="ORF">FYJ33_13380</name>
</gene>
<comment type="caution">
    <text evidence="2">The sequence shown here is derived from an EMBL/GenBank/DDBJ whole genome shotgun (WGS) entry which is preliminary data.</text>
</comment>
<sequence length="81" mass="8772">MWVNIFKFPLVVLIAVTCVGFGTISFITAKNALYSNMGKTLPEISASSEEMNSSTEEVAAAAQSLSGMTTDMMQEVNKFKL</sequence>
<dbReference type="RefSeq" id="WP_154532254.1">
    <property type="nucleotide sequence ID" value="NZ_JAQXTV010000092.1"/>
</dbReference>
<dbReference type="AlphaFoldDB" id="A0A7X2T229"/>
<keyword evidence="1" id="KW-0472">Membrane</keyword>
<keyword evidence="3" id="KW-1185">Reference proteome</keyword>
<keyword evidence="1" id="KW-1133">Transmembrane helix</keyword>
<keyword evidence="1" id="KW-0812">Transmembrane</keyword>
<reference evidence="2 3" key="1">
    <citation type="submission" date="2019-08" db="EMBL/GenBank/DDBJ databases">
        <title>In-depth cultivation of the pig gut microbiome towards novel bacterial diversity and tailored functional studies.</title>
        <authorList>
            <person name="Wylensek D."/>
            <person name="Hitch T.C.A."/>
            <person name="Clavel T."/>
        </authorList>
    </citation>
    <scope>NUCLEOTIDE SEQUENCE [LARGE SCALE GENOMIC DNA]</scope>
    <source>
        <strain evidence="2 3">WCA-383-APC-5B</strain>
    </source>
</reference>
<feature type="transmembrane region" description="Helical" evidence="1">
    <location>
        <begin position="6"/>
        <end position="29"/>
    </location>
</feature>
<evidence type="ECO:0000313" key="3">
    <source>
        <dbReference type="Proteomes" id="UP000460287"/>
    </source>
</evidence>
<evidence type="ECO:0000256" key="1">
    <source>
        <dbReference type="SAM" id="Phobius"/>
    </source>
</evidence>
<dbReference type="Proteomes" id="UP000460287">
    <property type="component" value="Unassembled WGS sequence"/>
</dbReference>